<sequence>MSEAVQFLKFVISGDDAELAEAVARSRKTVTGLFDVQSAGAKRLVDSSVYVNGWREALQEASGAEQRMSATALFEAQHQSAKKLVTDAGYVDFWVNALHQQEAAEKKVASDNAFLRSLQERSSQIGKTTTDLLEMQAAQRGLSSQAAPMIAQLRQAEKSFGATGVSAAQTAAAMRMVPAQFTDIVVSLQGGQQPLTVLLQQGGQLKDMFGGTGAAAKALAGYIAGLINPYTIAAGVVGGLALAYYQGSQEADRMRAAMIESGNASGVTMGQMRSYATSIDGVIGTHGKAVEAITAMVAAGVRGGDQLREYSEVAIRWERATGAAVDKTAEKFASLQNEPLKATLKLNEGTNYLTSSVYLQIKALDDQGRTTEAANVAQKALADALDSRSKEMVKNLGTVERAWLAVKDAVAETWDAIKEIGRVDYSKMINGKQYEVDNLQDLVTRGKASIGEEMQLRRAQAQLRTMEEQFAVQQVTEAAAAQADKERAESTKATVRWTGLLDQHADNNLKKKRALLSLENDYQKKLQAVGDDEVARQKVKAEYLQLQKATEEQYKDKGAAAGAKREQTAYETLIASIRTKVDEVKKELEVERELTDSQKIRAKLDNDVAAGRLKLSDAHRKNVEAALADLQAQEKLADARKGSKLTDQLLSENSPLAPDFAQQWKQIGAAYDGTEASLQRLIQAQAVLLAKQPFAQQATAIAQARAEAEQYLTTMQRAQGREVQLVGMGGRQREYFNGINQIEDTYAGRRYDLSRDRDQARVRAGGELTADLENYYKEKAALIDEFERKAKASYSSTFEAIGQAQSNWVNGATRAFDDYAASAANVAEQTAGVFNRLYSGFEDNAISFAMTGKTSFKDYAQSVISDLIRIQLRAQMVSILGGTKGSGLLGTLISGVTSLFGGGMQSAGVQASGAETMAVSGWGSVSGVDLGPVAGGRANGGPVTAGNLYEVNERKIPELLNIGDQQFLMMAGADGYVTPLQSAGSAPAGSGQSAPVRVDLQVINQGAPVQAQVQSQNRADGSVAIKLFLNAVAEDMAGGGVTARATRQRFNLQEA</sequence>
<feature type="domain" description="Bacteriophage tail tape measure N-terminal" evidence="2">
    <location>
        <begin position="161"/>
        <end position="362"/>
    </location>
</feature>
<comment type="caution">
    <text evidence="4">The sequence shown here is derived from an EMBL/GenBank/DDBJ whole genome shotgun (WGS) entry which is preliminary data.</text>
</comment>
<dbReference type="InterPro" id="IPR006431">
    <property type="entry name" value="Phage_tape_meas_C"/>
</dbReference>
<dbReference type="InterPro" id="IPR009628">
    <property type="entry name" value="Phage_tape_measure_N"/>
</dbReference>
<evidence type="ECO:0000313" key="5">
    <source>
        <dbReference type="Proteomes" id="UP000037442"/>
    </source>
</evidence>
<dbReference type="NCBIfam" id="TIGR01541">
    <property type="entry name" value="tape_meas_lam_C"/>
    <property type="match status" value="1"/>
</dbReference>
<reference evidence="5" key="1">
    <citation type="submission" date="2014-06" db="EMBL/GenBank/DDBJ databases">
        <title>Draft genome sequence of C. testosteroni WDL7.</title>
        <authorList>
            <person name="Wu Y."/>
            <person name="Seshan H."/>
            <person name="Arumugam K."/>
        </authorList>
    </citation>
    <scope>NUCLEOTIDE SEQUENCE [LARGE SCALE GENOMIC DNA]</scope>
    <source>
        <strain evidence="5">WDL7</strain>
    </source>
</reference>
<dbReference type="Proteomes" id="UP000037442">
    <property type="component" value="Unassembled WGS sequence"/>
</dbReference>
<evidence type="ECO:0000313" key="4">
    <source>
        <dbReference type="EMBL" id="KOC23933.1"/>
    </source>
</evidence>
<evidence type="ECO:0000259" key="3">
    <source>
        <dbReference type="Pfam" id="PF09718"/>
    </source>
</evidence>
<accession>A0A0L7MQR4</accession>
<dbReference type="Pfam" id="PF09718">
    <property type="entry name" value="Tape_meas_lam_C"/>
    <property type="match status" value="1"/>
</dbReference>
<proteinExistence type="predicted"/>
<evidence type="ECO:0000259" key="2">
    <source>
        <dbReference type="Pfam" id="PF06791"/>
    </source>
</evidence>
<dbReference type="EMBL" id="JNVD01000013">
    <property type="protein sequence ID" value="KOC23933.1"/>
    <property type="molecule type" value="Genomic_DNA"/>
</dbReference>
<name>A0A0L7MQR4_COMTE</name>
<organism evidence="4 5">
    <name type="scientific">Comamonas testosteroni</name>
    <name type="common">Pseudomonas testosteroni</name>
    <dbReference type="NCBI Taxonomy" id="285"/>
    <lineage>
        <taxon>Bacteria</taxon>
        <taxon>Pseudomonadati</taxon>
        <taxon>Pseudomonadota</taxon>
        <taxon>Betaproteobacteria</taxon>
        <taxon>Burkholderiales</taxon>
        <taxon>Comamonadaceae</taxon>
        <taxon>Comamonas</taxon>
    </lineage>
</organism>
<dbReference type="Pfam" id="PF06791">
    <property type="entry name" value="TMP_2"/>
    <property type="match status" value="1"/>
</dbReference>
<protein>
    <recommendedName>
        <fullName evidence="6">Phage tail tape measure protein</fullName>
    </recommendedName>
</protein>
<dbReference type="AlphaFoldDB" id="A0A0L7MQR4"/>
<feature type="domain" description="Bacteriophage tail tape measure C-terminal" evidence="3">
    <location>
        <begin position="807"/>
        <end position="880"/>
    </location>
</feature>
<dbReference type="PATRIC" id="fig|285.49.peg.604"/>
<keyword evidence="1" id="KW-0175">Coiled coil</keyword>
<evidence type="ECO:0000256" key="1">
    <source>
        <dbReference type="SAM" id="Coils"/>
    </source>
</evidence>
<dbReference type="RefSeq" id="WP_053282530.1">
    <property type="nucleotide sequence ID" value="NZ_JNVD01000013.1"/>
</dbReference>
<feature type="coiled-coil region" evidence="1">
    <location>
        <begin position="449"/>
        <end position="476"/>
    </location>
</feature>
<gene>
    <name evidence="4" type="ORF">GL58_02895</name>
</gene>
<evidence type="ECO:0008006" key="6">
    <source>
        <dbReference type="Google" id="ProtNLM"/>
    </source>
</evidence>